<evidence type="ECO:0000256" key="1">
    <source>
        <dbReference type="ARBA" id="ARBA00004123"/>
    </source>
</evidence>
<dbReference type="HOGENOM" id="CLU_168594_0_0_1"/>
<dbReference type="PANTHER" id="PTHR33172">
    <property type="entry name" value="OS08G0516900 PROTEIN"/>
    <property type="match status" value="1"/>
</dbReference>
<dbReference type="OrthoDB" id="1938584at2759"/>
<organism evidence="4 5">
    <name type="scientific">Brassica oleracea var. oleracea</name>
    <dbReference type="NCBI Taxonomy" id="109376"/>
    <lineage>
        <taxon>Eukaryota</taxon>
        <taxon>Viridiplantae</taxon>
        <taxon>Streptophyta</taxon>
        <taxon>Embryophyta</taxon>
        <taxon>Tracheophyta</taxon>
        <taxon>Spermatophyta</taxon>
        <taxon>Magnoliopsida</taxon>
        <taxon>eudicotyledons</taxon>
        <taxon>Gunneridae</taxon>
        <taxon>Pentapetalae</taxon>
        <taxon>rosids</taxon>
        <taxon>malvids</taxon>
        <taxon>Brassicales</taxon>
        <taxon>Brassicaceae</taxon>
        <taxon>Brassiceae</taxon>
        <taxon>Brassica</taxon>
    </lineage>
</organism>
<evidence type="ECO:0000313" key="5">
    <source>
        <dbReference type="Proteomes" id="UP000032141"/>
    </source>
</evidence>
<dbReference type="AlphaFoldDB" id="A0A0D3A0V9"/>
<keyword evidence="5" id="KW-1185">Reference proteome</keyword>
<dbReference type="RefSeq" id="XP_013596300.1">
    <property type="nucleotide sequence ID" value="XM_013740846.1"/>
</dbReference>
<evidence type="ECO:0000313" key="4">
    <source>
        <dbReference type="EnsemblPlants" id="Bo1g002360.1"/>
    </source>
</evidence>
<keyword evidence="2" id="KW-0539">Nucleus</keyword>
<dbReference type="KEGG" id="boe:106304428"/>
<feature type="compositionally biased region" description="Low complexity" evidence="3">
    <location>
        <begin position="77"/>
        <end position="86"/>
    </location>
</feature>
<dbReference type="PANTHER" id="PTHR33172:SF38">
    <property type="entry name" value="GENOME ASSEMBLY, CHROMOSOME: A01"/>
    <property type="match status" value="1"/>
</dbReference>
<comment type="subcellular location">
    <subcellularLocation>
        <location evidence="1">Nucleus</location>
    </subcellularLocation>
</comment>
<dbReference type="GO" id="GO:0006950">
    <property type="term" value="P:response to stress"/>
    <property type="evidence" value="ECO:0007669"/>
    <property type="project" value="UniProtKB-ARBA"/>
</dbReference>
<dbReference type="InterPro" id="IPR051992">
    <property type="entry name" value="OxStress_Response_Reg"/>
</dbReference>
<reference evidence="4" key="2">
    <citation type="submission" date="2015-03" db="UniProtKB">
        <authorList>
            <consortium name="EnsemblPlants"/>
        </authorList>
    </citation>
    <scope>IDENTIFICATION</scope>
</reference>
<dbReference type="Proteomes" id="UP000032141">
    <property type="component" value="Chromosome C1"/>
</dbReference>
<protein>
    <submittedName>
        <fullName evidence="4">Uncharacterized protein</fullName>
    </submittedName>
</protein>
<accession>A0A0D3A0V9</accession>
<dbReference type="GeneID" id="106304428"/>
<dbReference type="EnsemblPlants" id="Bo1g002360.1">
    <property type="protein sequence ID" value="Bo1g002360.1"/>
    <property type="gene ID" value="Bo1g002360"/>
</dbReference>
<sequence length="114" mass="12791">MENISELVAFDMGGLRNNLPRKRGLSRYYSGKARSYACISDVKCLEDLKKPTHPLDDDDDDDDEDDAYKKRKKKNRQSSSSSFSAAVNSNVNYQNYPCRRVSSSTHCSTPCVGA</sequence>
<dbReference type="GO" id="GO:0005634">
    <property type="term" value="C:nucleus"/>
    <property type="evidence" value="ECO:0007669"/>
    <property type="project" value="UniProtKB-SubCell"/>
</dbReference>
<feature type="compositionally biased region" description="Acidic residues" evidence="3">
    <location>
        <begin position="56"/>
        <end position="66"/>
    </location>
</feature>
<name>A0A0D3A0V9_BRAOL</name>
<reference evidence="4 5" key="1">
    <citation type="journal article" date="2014" name="Genome Biol.">
        <title>Transcriptome and methylome profiling reveals relics of genome dominance in the mesopolyploid Brassica oleracea.</title>
        <authorList>
            <person name="Parkin I.A."/>
            <person name="Koh C."/>
            <person name="Tang H."/>
            <person name="Robinson S.J."/>
            <person name="Kagale S."/>
            <person name="Clarke W.E."/>
            <person name="Town C.D."/>
            <person name="Nixon J."/>
            <person name="Krishnakumar V."/>
            <person name="Bidwell S.L."/>
            <person name="Denoeud F."/>
            <person name="Belcram H."/>
            <person name="Links M.G."/>
            <person name="Just J."/>
            <person name="Clarke C."/>
            <person name="Bender T."/>
            <person name="Huebert T."/>
            <person name="Mason A.S."/>
            <person name="Pires J.C."/>
            <person name="Barker G."/>
            <person name="Moore J."/>
            <person name="Walley P.G."/>
            <person name="Manoli S."/>
            <person name="Batley J."/>
            <person name="Edwards D."/>
            <person name="Nelson M.N."/>
            <person name="Wang X."/>
            <person name="Paterson A.H."/>
            <person name="King G."/>
            <person name="Bancroft I."/>
            <person name="Chalhoub B."/>
            <person name="Sharpe A.G."/>
        </authorList>
    </citation>
    <scope>NUCLEOTIDE SEQUENCE</scope>
    <source>
        <strain evidence="4 5">cv. TO1000</strain>
    </source>
</reference>
<dbReference type="OMA" id="THCSTPC"/>
<evidence type="ECO:0000256" key="3">
    <source>
        <dbReference type="SAM" id="MobiDB-lite"/>
    </source>
</evidence>
<dbReference type="eggNOG" id="ENOG502S7SF">
    <property type="taxonomic scope" value="Eukaryota"/>
</dbReference>
<feature type="region of interest" description="Disordered" evidence="3">
    <location>
        <begin position="50"/>
        <end position="86"/>
    </location>
</feature>
<dbReference type="Gramene" id="Bo1g002360.1">
    <property type="protein sequence ID" value="Bo1g002360.1"/>
    <property type="gene ID" value="Bo1g002360"/>
</dbReference>
<proteinExistence type="predicted"/>
<evidence type="ECO:0000256" key="2">
    <source>
        <dbReference type="ARBA" id="ARBA00023242"/>
    </source>
</evidence>
<dbReference type="STRING" id="109376.A0A0D3A0V9"/>